<proteinExistence type="predicted"/>
<accession>A0A6J4V394</accession>
<name>A0A6J4V394_9DEIN</name>
<feature type="non-terminal residue" evidence="1">
    <location>
        <position position="62"/>
    </location>
</feature>
<gene>
    <name evidence="1" type="ORF">AVDCRST_MAG86-1029</name>
</gene>
<dbReference type="AlphaFoldDB" id="A0A6J4V394"/>
<organism evidence="1">
    <name type="scientific">uncultured Truepera sp</name>
    <dbReference type="NCBI Taxonomy" id="543023"/>
    <lineage>
        <taxon>Bacteria</taxon>
        <taxon>Thermotogati</taxon>
        <taxon>Deinococcota</taxon>
        <taxon>Deinococci</taxon>
        <taxon>Trueperales</taxon>
        <taxon>Trueperaceae</taxon>
        <taxon>Truepera</taxon>
        <taxon>environmental samples</taxon>
    </lineage>
</organism>
<dbReference type="EMBL" id="CADCWP010000072">
    <property type="protein sequence ID" value="CAA9565577.1"/>
    <property type="molecule type" value="Genomic_DNA"/>
</dbReference>
<protein>
    <submittedName>
        <fullName evidence="1">Uncharacterized protein</fullName>
    </submittedName>
</protein>
<evidence type="ECO:0000313" key="1">
    <source>
        <dbReference type="EMBL" id="CAA9565577.1"/>
    </source>
</evidence>
<sequence length="62" mass="6876">MIYHNYSWQQARGVIHLFAVEEVLNARGGELGGVGTSVLPRQASCRVTPRRLMDLDKAAHKA</sequence>
<reference evidence="1" key="1">
    <citation type="submission" date="2020-02" db="EMBL/GenBank/DDBJ databases">
        <authorList>
            <person name="Meier V. D."/>
        </authorList>
    </citation>
    <scope>NUCLEOTIDE SEQUENCE</scope>
    <source>
        <strain evidence="1">AVDCRST_MAG86</strain>
    </source>
</reference>